<dbReference type="EMBL" id="CAJVCH010501030">
    <property type="protein sequence ID" value="CAG7821127.1"/>
    <property type="molecule type" value="Genomic_DNA"/>
</dbReference>
<evidence type="ECO:0000313" key="3">
    <source>
        <dbReference type="Proteomes" id="UP000708208"/>
    </source>
</evidence>
<feature type="domain" description="O-acyltransferase WSD1 C-terminal" evidence="1">
    <location>
        <begin position="21"/>
        <end position="146"/>
    </location>
</feature>
<protein>
    <recommendedName>
        <fullName evidence="1">O-acyltransferase WSD1 C-terminal domain-containing protein</fullName>
    </recommendedName>
</protein>
<comment type="caution">
    <text evidence="2">The sequence shown here is derived from an EMBL/GenBank/DDBJ whole genome shotgun (WGS) entry which is preliminary data.</text>
</comment>
<evidence type="ECO:0000259" key="1">
    <source>
        <dbReference type="Pfam" id="PF06974"/>
    </source>
</evidence>
<dbReference type="Pfam" id="PF06974">
    <property type="entry name" value="WS_DGAT_C"/>
    <property type="match status" value="1"/>
</dbReference>
<reference evidence="2" key="1">
    <citation type="submission" date="2021-06" db="EMBL/GenBank/DDBJ databases">
        <authorList>
            <person name="Hodson N. C."/>
            <person name="Mongue J. A."/>
            <person name="Jaron S. K."/>
        </authorList>
    </citation>
    <scope>NUCLEOTIDE SEQUENCE</scope>
</reference>
<dbReference type="InterPro" id="IPR009721">
    <property type="entry name" value="O-acyltransferase_WSD1_C"/>
</dbReference>
<dbReference type="Proteomes" id="UP000708208">
    <property type="component" value="Unassembled WGS sequence"/>
</dbReference>
<sequence>MEDVREKPHQAPTLGSRGITITKWPLQYDDPKELLEKVHKALQTVSKSSLTHLSHSLGKAAGFFPFVLIPKSTDWFSSLNQFSVAHSNVPVTTGPEYFQGIEIMELTTANSNIMGGGVLVSLGGVNNQQRASFSVNSNKFASKEIAQSFGTYFAEEIQALANFATV</sequence>
<proteinExistence type="predicted"/>
<evidence type="ECO:0000313" key="2">
    <source>
        <dbReference type="EMBL" id="CAG7821127.1"/>
    </source>
</evidence>
<keyword evidence="3" id="KW-1185">Reference proteome</keyword>
<name>A0A8J2PEV5_9HEXA</name>
<gene>
    <name evidence="2" type="ORF">AFUS01_LOCUS31482</name>
</gene>
<organism evidence="2 3">
    <name type="scientific">Allacma fusca</name>
    <dbReference type="NCBI Taxonomy" id="39272"/>
    <lineage>
        <taxon>Eukaryota</taxon>
        <taxon>Metazoa</taxon>
        <taxon>Ecdysozoa</taxon>
        <taxon>Arthropoda</taxon>
        <taxon>Hexapoda</taxon>
        <taxon>Collembola</taxon>
        <taxon>Symphypleona</taxon>
        <taxon>Sminthuridae</taxon>
        <taxon>Allacma</taxon>
    </lineage>
</organism>
<dbReference type="AlphaFoldDB" id="A0A8J2PEV5"/>
<accession>A0A8J2PEV5</accession>